<feature type="region of interest" description="Disordered" evidence="1">
    <location>
        <begin position="79"/>
        <end position="113"/>
    </location>
</feature>
<name>A0A1R2CHE5_9CILI</name>
<dbReference type="Proteomes" id="UP000187209">
    <property type="component" value="Unassembled WGS sequence"/>
</dbReference>
<evidence type="ECO:0000256" key="2">
    <source>
        <dbReference type="SAM" id="SignalP"/>
    </source>
</evidence>
<evidence type="ECO:0000256" key="1">
    <source>
        <dbReference type="SAM" id="MobiDB-lite"/>
    </source>
</evidence>
<reference evidence="3 4" key="1">
    <citation type="submission" date="2016-11" db="EMBL/GenBank/DDBJ databases">
        <title>The macronuclear genome of Stentor coeruleus: a giant cell with tiny introns.</title>
        <authorList>
            <person name="Slabodnick M."/>
            <person name="Ruby J.G."/>
            <person name="Reiff S.B."/>
            <person name="Swart E.C."/>
            <person name="Gosai S."/>
            <person name="Prabakaran S."/>
            <person name="Witkowska E."/>
            <person name="Larue G.E."/>
            <person name="Fisher S."/>
            <person name="Freeman R.M."/>
            <person name="Gunawardena J."/>
            <person name="Chu W."/>
            <person name="Stover N.A."/>
            <person name="Gregory B.D."/>
            <person name="Nowacki M."/>
            <person name="Derisi J."/>
            <person name="Roy S.W."/>
            <person name="Marshall W.F."/>
            <person name="Sood P."/>
        </authorList>
    </citation>
    <scope>NUCLEOTIDE SEQUENCE [LARGE SCALE GENOMIC DNA]</scope>
    <source>
        <strain evidence="3">WM001</strain>
    </source>
</reference>
<keyword evidence="4" id="KW-1185">Reference proteome</keyword>
<evidence type="ECO:0008006" key="5">
    <source>
        <dbReference type="Google" id="ProtNLM"/>
    </source>
</evidence>
<feature type="signal peptide" evidence="2">
    <location>
        <begin position="1"/>
        <end position="19"/>
    </location>
</feature>
<accession>A0A1R2CHE5</accession>
<dbReference type="AlphaFoldDB" id="A0A1R2CHE5"/>
<evidence type="ECO:0000313" key="4">
    <source>
        <dbReference type="Proteomes" id="UP000187209"/>
    </source>
</evidence>
<protein>
    <recommendedName>
        <fullName evidence="5">RxLR effector protein</fullName>
    </recommendedName>
</protein>
<dbReference type="EMBL" id="MPUH01000151">
    <property type="protein sequence ID" value="OMJ88427.1"/>
    <property type="molecule type" value="Genomic_DNA"/>
</dbReference>
<sequence>MKSVLQLFTLLCYLHISAASLRSNSQITSLGSQENVYNDMESPSNNLINPISLSKNSFIQLEFIGDDFTQISSASYIQESSDVKESSESESTEVVGDENAPSQGATDPAITGY</sequence>
<comment type="caution">
    <text evidence="3">The sequence shown here is derived from an EMBL/GenBank/DDBJ whole genome shotgun (WGS) entry which is preliminary data.</text>
</comment>
<evidence type="ECO:0000313" key="3">
    <source>
        <dbReference type="EMBL" id="OMJ88427.1"/>
    </source>
</evidence>
<proteinExistence type="predicted"/>
<keyword evidence="2" id="KW-0732">Signal</keyword>
<gene>
    <name evidence="3" type="ORF">SteCoe_9650</name>
</gene>
<feature type="chain" id="PRO_5012503587" description="RxLR effector protein" evidence="2">
    <location>
        <begin position="20"/>
        <end position="113"/>
    </location>
</feature>
<organism evidence="3 4">
    <name type="scientific">Stentor coeruleus</name>
    <dbReference type="NCBI Taxonomy" id="5963"/>
    <lineage>
        <taxon>Eukaryota</taxon>
        <taxon>Sar</taxon>
        <taxon>Alveolata</taxon>
        <taxon>Ciliophora</taxon>
        <taxon>Postciliodesmatophora</taxon>
        <taxon>Heterotrichea</taxon>
        <taxon>Heterotrichida</taxon>
        <taxon>Stentoridae</taxon>
        <taxon>Stentor</taxon>
    </lineage>
</organism>